<organism evidence="2">
    <name type="scientific">invertebrate metagenome</name>
    <dbReference type="NCBI Taxonomy" id="1711999"/>
    <lineage>
        <taxon>unclassified sequences</taxon>
        <taxon>metagenomes</taxon>
        <taxon>organismal metagenomes</taxon>
    </lineage>
</organism>
<dbReference type="EMBL" id="NSIT01000052">
    <property type="protein sequence ID" value="PJE79704.1"/>
    <property type="molecule type" value="Genomic_DNA"/>
</dbReference>
<keyword evidence="2" id="KW-0560">Oxidoreductase</keyword>
<evidence type="ECO:0000313" key="2">
    <source>
        <dbReference type="EMBL" id="PJE79704.1"/>
    </source>
</evidence>
<feature type="domain" description="NADP-dependent oxidoreductase" evidence="1">
    <location>
        <begin position="17"/>
        <end position="213"/>
    </location>
</feature>
<dbReference type="InterPro" id="IPR036812">
    <property type="entry name" value="NAD(P)_OxRdtase_dom_sf"/>
</dbReference>
<name>A0A2H9T928_9ZZZZ</name>
<comment type="caution">
    <text evidence="2">The sequence shown here is derived from an EMBL/GenBank/DDBJ whole genome shotgun (WGS) entry which is preliminary data.</text>
</comment>
<dbReference type="Pfam" id="PF00248">
    <property type="entry name" value="Aldo_ket_red"/>
    <property type="match status" value="1"/>
</dbReference>
<dbReference type="PRINTS" id="PR00069">
    <property type="entry name" value="ALDKETRDTASE"/>
</dbReference>
<dbReference type="SUPFAM" id="SSF51430">
    <property type="entry name" value="NAD(P)-linked oxidoreductase"/>
    <property type="match status" value="1"/>
</dbReference>
<dbReference type="PANTHER" id="PTHR43312:SF1">
    <property type="entry name" value="NADP-DEPENDENT OXIDOREDUCTASE DOMAIN-CONTAINING PROTEIN"/>
    <property type="match status" value="1"/>
</dbReference>
<gene>
    <name evidence="2" type="primary">yhdN</name>
    <name evidence="2" type="ORF">CI610_01316</name>
</gene>
<sequence>MLEQRVMAGTDLRVSPVGLGTVKLGRDQQVKYPHGFVIPDDRAAANLLDIAQDLGINLLDTAPAYGNSEERLGGLLKGHRQDWVICNKVGEAFENGQSHFDFSPHALRESVYRSLKRLHTDYLDMVLVHSSGDDLAIINDSGCLETVAELKREGLVRAVGMSTKTVEGGILALEHSDIAMVTYNLDSTHEKLVLDYAADHNKGILVKKAFASGHACLRGQDAVHESMKLVFSHPAVSATIIGTINPKHLKQNVRTCEAVLNN</sequence>
<dbReference type="Gene3D" id="3.20.20.100">
    <property type="entry name" value="NADP-dependent oxidoreductase domain"/>
    <property type="match status" value="1"/>
</dbReference>
<dbReference type="CDD" id="cd19095">
    <property type="entry name" value="AKR_PA4992-like"/>
    <property type="match status" value="1"/>
</dbReference>
<accession>A0A2H9T928</accession>
<dbReference type="EC" id="1.1.1.-" evidence="2"/>
<protein>
    <submittedName>
        <fullName evidence="2">General stress protein 69</fullName>
        <ecNumber evidence="2">1.1.1.-</ecNumber>
    </submittedName>
</protein>
<evidence type="ECO:0000259" key="1">
    <source>
        <dbReference type="Pfam" id="PF00248"/>
    </source>
</evidence>
<dbReference type="InterPro" id="IPR020471">
    <property type="entry name" value="AKR"/>
</dbReference>
<dbReference type="InterPro" id="IPR023210">
    <property type="entry name" value="NADP_OxRdtase_dom"/>
</dbReference>
<dbReference type="AlphaFoldDB" id="A0A2H9T928"/>
<proteinExistence type="predicted"/>
<dbReference type="PANTHER" id="PTHR43312">
    <property type="entry name" value="D-THREO-ALDOSE 1-DEHYDROGENASE"/>
    <property type="match status" value="1"/>
</dbReference>
<reference evidence="2" key="1">
    <citation type="journal article" date="2017" name="Appl. Environ. Microbiol.">
        <title>Molecular characterization of an Endozoicomonas-like organism causing infection in king scallop Pecten maximus L.</title>
        <authorList>
            <person name="Cano I."/>
            <person name="van Aerle R."/>
            <person name="Ross S."/>
            <person name="Verner-Jeffreys D.W."/>
            <person name="Paley R.K."/>
            <person name="Rimmer G."/>
            <person name="Ryder D."/>
            <person name="Hooper P."/>
            <person name="Stone D."/>
            <person name="Feist S.W."/>
        </authorList>
    </citation>
    <scope>NUCLEOTIDE SEQUENCE</scope>
</reference>
<dbReference type="InterPro" id="IPR053135">
    <property type="entry name" value="AKR2_Oxidoreductase"/>
</dbReference>
<dbReference type="GO" id="GO:0016491">
    <property type="term" value="F:oxidoreductase activity"/>
    <property type="evidence" value="ECO:0007669"/>
    <property type="project" value="UniProtKB-KW"/>
</dbReference>